<gene>
    <name evidence="2" type="ORF">LY79DRAFT_112618</name>
</gene>
<proteinExistence type="predicted"/>
<dbReference type="AlphaFoldDB" id="A0AAD8PKX9"/>
<sequence length="162" mass="17539">MSTRTGSATKLNGFFCLLSFLMVISDMVPLSEAFPWAAMRRQAKANLTPPTASFRGKTVLLVGATEVILSDAARILNQLGVSTLILAVRNVAKGDALGNKLRRKREDFKGSKLTIKVLEIDPLSFDSVNRFAATVTQLQTRINAIVIGSAIMNNKTRITADG</sequence>
<evidence type="ECO:0000313" key="3">
    <source>
        <dbReference type="Proteomes" id="UP001230504"/>
    </source>
</evidence>
<reference evidence="2" key="1">
    <citation type="submission" date="2021-06" db="EMBL/GenBank/DDBJ databases">
        <title>Comparative genomics, transcriptomics and evolutionary studies reveal genomic signatures of adaptation to plant cell wall in hemibiotrophic fungi.</title>
        <authorList>
            <consortium name="DOE Joint Genome Institute"/>
            <person name="Baroncelli R."/>
            <person name="Diaz J.F."/>
            <person name="Benocci T."/>
            <person name="Peng M."/>
            <person name="Battaglia E."/>
            <person name="Haridas S."/>
            <person name="Andreopoulos W."/>
            <person name="Labutti K."/>
            <person name="Pangilinan J."/>
            <person name="Floch G.L."/>
            <person name="Makela M.R."/>
            <person name="Henrissat B."/>
            <person name="Grigoriev I.V."/>
            <person name="Crouch J.A."/>
            <person name="De Vries R.P."/>
            <person name="Sukno S.A."/>
            <person name="Thon M.R."/>
        </authorList>
    </citation>
    <scope>NUCLEOTIDE SEQUENCE</scope>
    <source>
        <strain evidence="2">CBS 125086</strain>
    </source>
</reference>
<accession>A0AAD8PKX9</accession>
<keyword evidence="1" id="KW-0732">Signal</keyword>
<protein>
    <submittedName>
        <fullName evidence="2">Uncharacterized protein</fullName>
    </submittedName>
</protein>
<dbReference type="Gene3D" id="3.40.50.720">
    <property type="entry name" value="NAD(P)-binding Rossmann-like Domain"/>
    <property type="match status" value="1"/>
</dbReference>
<dbReference type="Proteomes" id="UP001230504">
    <property type="component" value="Unassembled WGS sequence"/>
</dbReference>
<feature type="signal peptide" evidence="1">
    <location>
        <begin position="1"/>
        <end position="33"/>
    </location>
</feature>
<dbReference type="EMBL" id="JAHLJV010000162">
    <property type="protein sequence ID" value="KAK1566095.1"/>
    <property type="molecule type" value="Genomic_DNA"/>
</dbReference>
<dbReference type="SUPFAM" id="SSF51735">
    <property type="entry name" value="NAD(P)-binding Rossmann-fold domains"/>
    <property type="match status" value="1"/>
</dbReference>
<organism evidence="2 3">
    <name type="scientific">Colletotrichum navitas</name>
    <dbReference type="NCBI Taxonomy" id="681940"/>
    <lineage>
        <taxon>Eukaryota</taxon>
        <taxon>Fungi</taxon>
        <taxon>Dikarya</taxon>
        <taxon>Ascomycota</taxon>
        <taxon>Pezizomycotina</taxon>
        <taxon>Sordariomycetes</taxon>
        <taxon>Hypocreomycetidae</taxon>
        <taxon>Glomerellales</taxon>
        <taxon>Glomerellaceae</taxon>
        <taxon>Colletotrichum</taxon>
        <taxon>Colletotrichum graminicola species complex</taxon>
    </lineage>
</organism>
<comment type="caution">
    <text evidence="2">The sequence shown here is derived from an EMBL/GenBank/DDBJ whole genome shotgun (WGS) entry which is preliminary data.</text>
</comment>
<name>A0AAD8PKX9_9PEZI</name>
<feature type="chain" id="PRO_5042154326" evidence="1">
    <location>
        <begin position="34"/>
        <end position="162"/>
    </location>
</feature>
<dbReference type="RefSeq" id="XP_060407319.1">
    <property type="nucleotide sequence ID" value="XM_060550713.1"/>
</dbReference>
<dbReference type="GeneID" id="85434953"/>
<evidence type="ECO:0000256" key="1">
    <source>
        <dbReference type="SAM" id="SignalP"/>
    </source>
</evidence>
<keyword evidence="3" id="KW-1185">Reference proteome</keyword>
<evidence type="ECO:0000313" key="2">
    <source>
        <dbReference type="EMBL" id="KAK1566095.1"/>
    </source>
</evidence>
<dbReference type="InterPro" id="IPR036291">
    <property type="entry name" value="NAD(P)-bd_dom_sf"/>
</dbReference>